<evidence type="ECO:0000313" key="2">
    <source>
        <dbReference type="Proteomes" id="UP000297245"/>
    </source>
</evidence>
<name>A0A4S8LZ27_DENBC</name>
<organism evidence="1 2">
    <name type="scientific">Dendrothele bispora (strain CBS 962.96)</name>
    <dbReference type="NCBI Taxonomy" id="1314807"/>
    <lineage>
        <taxon>Eukaryota</taxon>
        <taxon>Fungi</taxon>
        <taxon>Dikarya</taxon>
        <taxon>Basidiomycota</taxon>
        <taxon>Agaricomycotina</taxon>
        <taxon>Agaricomycetes</taxon>
        <taxon>Agaricomycetidae</taxon>
        <taxon>Agaricales</taxon>
        <taxon>Agaricales incertae sedis</taxon>
        <taxon>Dendrothele</taxon>
    </lineage>
</organism>
<dbReference type="EMBL" id="ML179211">
    <property type="protein sequence ID" value="THU94976.1"/>
    <property type="molecule type" value="Genomic_DNA"/>
</dbReference>
<protein>
    <submittedName>
        <fullName evidence="1">Uncharacterized protein</fullName>
    </submittedName>
</protein>
<sequence>MDDVVDEEYEGMLRVADDTDYKAVNEHEWSEDEELAVARPVQVVAMVITSGMQGLTSTFCQV</sequence>
<dbReference type="AlphaFoldDB" id="A0A4S8LZ27"/>
<proteinExistence type="predicted"/>
<reference evidence="1 2" key="1">
    <citation type="journal article" date="2019" name="Nat. Ecol. Evol.">
        <title>Megaphylogeny resolves global patterns of mushroom evolution.</title>
        <authorList>
            <person name="Varga T."/>
            <person name="Krizsan K."/>
            <person name="Foldi C."/>
            <person name="Dima B."/>
            <person name="Sanchez-Garcia M."/>
            <person name="Sanchez-Ramirez S."/>
            <person name="Szollosi G.J."/>
            <person name="Szarkandi J.G."/>
            <person name="Papp V."/>
            <person name="Albert L."/>
            <person name="Andreopoulos W."/>
            <person name="Angelini C."/>
            <person name="Antonin V."/>
            <person name="Barry K.W."/>
            <person name="Bougher N.L."/>
            <person name="Buchanan P."/>
            <person name="Buyck B."/>
            <person name="Bense V."/>
            <person name="Catcheside P."/>
            <person name="Chovatia M."/>
            <person name="Cooper J."/>
            <person name="Damon W."/>
            <person name="Desjardin D."/>
            <person name="Finy P."/>
            <person name="Geml J."/>
            <person name="Haridas S."/>
            <person name="Hughes K."/>
            <person name="Justo A."/>
            <person name="Karasinski D."/>
            <person name="Kautmanova I."/>
            <person name="Kiss B."/>
            <person name="Kocsube S."/>
            <person name="Kotiranta H."/>
            <person name="LaButti K.M."/>
            <person name="Lechner B.E."/>
            <person name="Liimatainen K."/>
            <person name="Lipzen A."/>
            <person name="Lukacs Z."/>
            <person name="Mihaltcheva S."/>
            <person name="Morgado L.N."/>
            <person name="Niskanen T."/>
            <person name="Noordeloos M.E."/>
            <person name="Ohm R.A."/>
            <person name="Ortiz-Santana B."/>
            <person name="Ovrebo C."/>
            <person name="Racz N."/>
            <person name="Riley R."/>
            <person name="Savchenko A."/>
            <person name="Shiryaev A."/>
            <person name="Soop K."/>
            <person name="Spirin V."/>
            <person name="Szebenyi C."/>
            <person name="Tomsovsky M."/>
            <person name="Tulloss R.E."/>
            <person name="Uehling J."/>
            <person name="Grigoriev I.V."/>
            <person name="Vagvolgyi C."/>
            <person name="Papp T."/>
            <person name="Martin F.M."/>
            <person name="Miettinen O."/>
            <person name="Hibbett D.S."/>
            <person name="Nagy L.G."/>
        </authorList>
    </citation>
    <scope>NUCLEOTIDE SEQUENCE [LARGE SCALE GENOMIC DNA]</scope>
    <source>
        <strain evidence="1 2">CBS 962.96</strain>
    </source>
</reference>
<accession>A0A4S8LZ27</accession>
<keyword evidence="2" id="KW-1185">Reference proteome</keyword>
<evidence type="ECO:0000313" key="1">
    <source>
        <dbReference type="EMBL" id="THU94976.1"/>
    </source>
</evidence>
<gene>
    <name evidence="1" type="ORF">K435DRAFT_859981</name>
</gene>
<dbReference type="Proteomes" id="UP000297245">
    <property type="component" value="Unassembled WGS sequence"/>
</dbReference>